<keyword evidence="3" id="KW-1185">Reference proteome</keyword>
<name>A0A1G8RKJ2_9BACI</name>
<evidence type="ECO:0000313" key="3">
    <source>
        <dbReference type="Proteomes" id="UP000199225"/>
    </source>
</evidence>
<dbReference type="InterPro" id="IPR024185">
    <property type="entry name" value="FTHF_cligase-like_sf"/>
</dbReference>
<feature type="domain" description="LUD" evidence="1">
    <location>
        <begin position="49"/>
        <end position="233"/>
    </location>
</feature>
<dbReference type="OrthoDB" id="9794157at2"/>
<dbReference type="Pfam" id="PF02589">
    <property type="entry name" value="LUD_dom"/>
    <property type="match status" value="1"/>
</dbReference>
<reference evidence="3" key="1">
    <citation type="submission" date="2016-10" db="EMBL/GenBank/DDBJ databases">
        <authorList>
            <person name="Varghese N."/>
            <person name="Submissions S."/>
        </authorList>
    </citation>
    <scope>NUCLEOTIDE SEQUENCE [LARGE SCALE GENOMIC DNA]</scope>
    <source>
        <strain evidence="3">DSM 4771</strain>
    </source>
</reference>
<dbReference type="PANTHER" id="PTHR43682">
    <property type="entry name" value="LACTATE UTILIZATION PROTEIN C"/>
    <property type="match status" value="1"/>
</dbReference>
<dbReference type="InterPro" id="IPR037171">
    <property type="entry name" value="NagB/RpiA_transferase-like"/>
</dbReference>
<dbReference type="SUPFAM" id="SSF100950">
    <property type="entry name" value="NagB/RpiA/CoA transferase-like"/>
    <property type="match status" value="1"/>
</dbReference>
<dbReference type="InterPro" id="IPR003741">
    <property type="entry name" value="LUD_dom"/>
</dbReference>
<proteinExistence type="predicted"/>
<dbReference type="STRING" id="86666.SAMN04490247_1091"/>
<dbReference type="RefSeq" id="WP_093192822.1">
    <property type="nucleotide sequence ID" value="NZ_FNEV01000002.1"/>
</dbReference>
<dbReference type="AlphaFoldDB" id="A0A1G8RKJ2"/>
<evidence type="ECO:0000259" key="1">
    <source>
        <dbReference type="Pfam" id="PF02589"/>
    </source>
</evidence>
<evidence type="ECO:0000313" key="2">
    <source>
        <dbReference type="EMBL" id="SDJ17476.1"/>
    </source>
</evidence>
<dbReference type="EMBL" id="FNEV01000002">
    <property type="protein sequence ID" value="SDJ17476.1"/>
    <property type="molecule type" value="Genomic_DNA"/>
</dbReference>
<dbReference type="Proteomes" id="UP000199225">
    <property type="component" value="Unassembled WGS sequence"/>
</dbReference>
<accession>A0A1G8RKJ2</accession>
<gene>
    <name evidence="2" type="ORF">SAMN04490247_1091</name>
</gene>
<dbReference type="Gene3D" id="3.40.50.10420">
    <property type="entry name" value="NagB/RpiA/CoA transferase-like"/>
    <property type="match status" value="1"/>
</dbReference>
<sequence>MTIKNRDSFLNNLAANLGRPRRTESVERPAYSVSPQKEAWKDATSEELLEVFKEQSIKMSAEVEETTEENLPSLIRDLIVREGNSVIAAGGERNDLYGLTEMYEELESRIGEVHIYDSALGKENQVIAERADVGVTFSDVTLAESGTVTLFNDKDNGRSISLLPKTYIAIVPESTIVPRMTQSMQVLREKEKSETEKTPSCVSFITGPSNSADIEMIKIVGVHGPVKAIYVIVRDS</sequence>
<dbReference type="PANTHER" id="PTHR43682:SF1">
    <property type="entry name" value="LACTATE UTILIZATION PROTEIN C"/>
    <property type="match status" value="1"/>
</dbReference>
<organism evidence="2 3">
    <name type="scientific">Salimicrobium halophilum</name>
    <dbReference type="NCBI Taxonomy" id="86666"/>
    <lineage>
        <taxon>Bacteria</taxon>
        <taxon>Bacillati</taxon>
        <taxon>Bacillota</taxon>
        <taxon>Bacilli</taxon>
        <taxon>Bacillales</taxon>
        <taxon>Bacillaceae</taxon>
        <taxon>Salimicrobium</taxon>
    </lineage>
</organism>
<protein>
    <submittedName>
        <fullName evidence="2">L-lactate dehydrogenase complex protein LldG</fullName>
    </submittedName>
</protein>